<keyword evidence="4 7" id="KW-0812">Transmembrane</keyword>
<dbReference type="NCBIfam" id="TIGR04057">
    <property type="entry name" value="SusC_RagA_signa"/>
    <property type="match status" value="1"/>
</dbReference>
<evidence type="ECO:0000256" key="4">
    <source>
        <dbReference type="ARBA" id="ARBA00022692"/>
    </source>
</evidence>
<sequence length="1053" mass="113324">MKKLRLIKYWSGLLMLISLNLFSLSLRAQTTAIKGTVIDEKGMAVIGATVKLKNLQGATSTDVEGKFSIQAPANATLVVSYLGYVTQETLLKPNSNNLKITLVPSPNNLNEVIVVGYGTQKKRDVTGAIATVSGATLALAPSTNVVDQLKGQAAGVDIVSNGSGLGSPDQIRIRGSRSLSTSSSALNSLDQPLIVVDGIPFGGNINDLDQDNIQSLDILKDASATAIYGSRGSNGVILITTKRGTKGKATVSYNMYYGNSNILGELKVFNGPEYAQFKAYSAQLNTLSPGSSGYPLTPAEQAGVKSGTSTDWQKLIYQTGHNLNQNITLSGGDDNTQYGMAAGYLYQTATIPNQNFTRYSLRTTIDRKINDVVKVGINSLTTLSYNNNPGGTGITSGLMRLSPLTSPYNADGSLNLLPQAGSTDASTVNPLTLKTDASAIYSNTRELRTFNSLYGEVNILKDLKYRINVGLDFTQVNGGNYTGAYTYANSNITTLAQATAQVTNDEAYTYTIENLLTYDKVFAKKHHLTVTALFSSQKDHTQNSQFNGIGLPADYIQDKNLSLAGTINATSATVNPTANYFAERGLLSEMARVNYGFDDRYLITATVRRDGASVLAPGHQYLTYPAVALGWNIINEQWMKNTTTFDNLKLRASYGVTGNQGSAPYQTLGALSTNYYNFGTSTAGQSAAYTVTTLANTNLTWQSTGEFNFGLDFGVLKNRLTGTIDVYNQDTKNILVSNILPASNGATSQISNLGKTNDKGLEITLSSINIQTHDGFTWTTDFNISFDRNKVTALPNGSLVDIPDGWFVGYPSTVIYDYKKIGIWQTGDPALAKQTSPVQVPGQIRVEDVNGDGKITPADEQIIGNFQPQYTAGLTNRFSYKRFDLAISMYARMGMLVEVPYLGADNGTGGYSFFEQGRNNQLKVDYWTPTNPTNAFPKPDASASAPLYGSTLGYVDGSFIKVRSINLGYSFQPKLLARAGISSLRVYLTAENPFIIYSPFVKNGYGPDPEGNGYGGGANAQGSSYLGAPSRQVSVNANDPSVRNFNIGLSVKF</sequence>
<dbReference type="InterPro" id="IPR039426">
    <property type="entry name" value="TonB-dep_rcpt-like"/>
</dbReference>
<evidence type="ECO:0000313" key="11">
    <source>
        <dbReference type="Proteomes" id="UP000317010"/>
    </source>
</evidence>
<keyword evidence="8" id="KW-0732">Signal</keyword>
<dbReference type="NCBIfam" id="TIGR04056">
    <property type="entry name" value="OMP_RagA_SusC"/>
    <property type="match status" value="1"/>
</dbReference>
<evidence type="ECO:0000256" key="6">
    <source>
        <dbReference type="ARBA" id="ARBA00023237"/>
    </source>
</evidence>
<dbReference type="SUPFAM" id="SSF56935">
    <property type="entry name" value="Porins"/>
    <property type="match status" value="1"/>
</dbReference>
<evidence type="ECO:0000259" key="9">
    <source>
        <dbReference type="Pfam" id="PF07715"/>
    </source>
</evidence>
<dbReference type="Gene3D" id="2.170.130.10">
    <property type="entry name" value="TonB-dependent receptor, plug domain"/>
    <property type="match status" value="1"/>
</dbReference>
<dbReference type="Pfam" id="PF07715">
    <property type="entry name" value="Plug"/>
    <property type="match status" value="1"/>
</dbReference>
<evidence type="ECO:0000256" key="5">
    <source>
        <dbReference type="ARBA" id="ARBA00023136"/>
    </source>
</evidence>
<organism evidence="10 11">
    <name type="scientific">Mucilaginibacter frigoritolerans</name>
    <dbReference type="NCBI Taxonomy" id="652788"/>
    <lineage>
        <taxon>Bacteria</taxon>
        <taxon>Pseudomonadati</taxon>
        <taxon>Bacteroidota</taxon>
        <taxon>Sphingobacteriia</taxon>
        <taxon>Sphingobacteriales</taxon>
        <taxon>Sphingobacteriaceae</taxon>
        <taxon>Mucilaginibacter</taxon>
    </lineage>
</organism>
<dbReference type="OrthoDB" id="9768177at2"/>
<dbReference type="InterPro" id="IPR008969">
    <property type="entry name" value="CarboxyPept-like_regulatory"/>
</dbReference>
<dbReference type="RefSeq" id="WP_144911717.1">
    <property type="nucleotide sequence ID" value="NZ_VLLI01000004.1"/>
</dbReference>
<reference evidence="10 11" key="1">
    <citation type="submission" date="2019-07" db="EMBL/GenBank/DDBJ databases">
        <title>Genomic Encyclopedia of Archaeal and Bacterial Type Strains, Phase II (KMG-II): from individual species to whole genera.</title>
        <authorList>
            <person name="Goeker M."/>
        </authorList>
    </citation>
    <scope>NUCLEOTIDE SEQUENCE [LARGE SCALE GENOMIC DNA]</scope>
    <source>
        <strain evidence="10 11">ATCC BAA-1854</strain>
    </source>
</reference>
<dbReference type="GO" id="GO:0009279">
    <property type="term" value="C:cell outer membrane"/>
    <property type="evidence" value="ECO:0007669"/>
    <property type="project" value="UniProtKB-SubCell"/>
</dbReference>
<name>A0A562U721_9SPHI</name>
<comment type="caution">
    <text evidence="10">The sequence shown here is derived from an EMBL/GenBank/DDBJ whole genome shotgun (WGS) entry which is preliminary data.</text>
</comment>
<dbReference type="InterPro" id="IPR037066">
    <property type="entry name" value="Plug_dom_sf"/>
</dbReference>
<feature type="signal peptide" evidence="8">
    <location>
        <begin position="1"/>
        <end position="28"/>
    </location>
</feature>
<keyword evidence="11" id="KW-1185">Reference proteome</keyword>
<dbReference type="SUPFAM" id="SSF49464">
    <property type="entry name" value="Carboxypeptidase regulatory domain-like"/>
    <property type="match status" value="1"/>
</dbReference>
<dbReference type="InterPro" id="IPR012910">
    <property type="entry name" value="Plug_dom"/>
</dbReference>
<keyword evidence="3 7" id="KW-1134">Transmembrane beta strand</keyword>
<keyword evidence="2 7" id="KW-0813">Transport</keyword>
<dbReference type="AlphaFoldDB" id="A0A562U721"/>
<keyword evidence="5 7" id="KW-0472">Membrane</keyword>
<dbReference type="EMBL" id="VLLI01000004">
    <property type="protein sequence ID" value="TWJ01630.1"/>
    <property type="molecule type" value="Genomic_DNA"/>
</dbReference>
<evidence type="ECO:0000313" key="10">
    <source>
        <dbReference type="EMBL" id="TWJ01630.1"/>
    </source>
</evidence>
<comment type="subcellular location">
    <subcellularLocation>
        <location evidence="1 7">Cell outer membrane</location>
        <topology evidence="1 7">Multi-pass membrane protein</topology>
    </subcellularLocation>
</comment>
<dbReference type="InterPro" id="IPR036942">
    <property type="entry name" value="Beta-barrel_TonB_sf"/>
</dbReference>
<feature type="domain" description="TonB-dependent receptor plug" evidence="9">
    <location>
        <begin position="121"/>
        <end position="236"/>
    </location>
</feature>
<feature type="chain" id="PRO_5022247381" evidence="8">
    <location>
        <begin position="29"/>
        <end position="1053"/>
    </location>
</feature>
<protein>
    <submittedName>
        <fullName evidence="10">TonB-linked SusC/RagA family outer membrane protein</fullName>
    </submittedName>
</protein>
<accession>A0A562U721</accession>
<evidence type="ECO:0000256" key="2">
    <source>
        <dbReference type="ARBA" id="ARBA00022448"/>
    </source>
</evidence>
<dbReference type="Gene3D" id="2.60.40.1120">
    <property type="entry name" value="Carboxypeptidase-like, regulatory domain"/>
    <property type="match status" value="1"/>
</dbReference>
<proteinExistence type="inferred from homology"/>
<comment type="similarity">
    <text evidence="7">Belongs to the TonB-dependent receptor family.</text>
</comment>
<dbReference type="Gene3D" id="2.40.170.20">
    <property type="entry name" value="TonB-dependent receptor, beta-barrel domain"/>
    <property type="match status" value="1"/>
</dbReference>
<evidence type="ECO:0000256" key="3">
    <source>
        <dbReference type="ARBA" id="ARBA00022452"/>
    </source>
</evidence>
<evidence type="ECO:0000256" key="7">
    <source>
        <dbReference type="PROSITE-ProRule" id="PRU01360"/>
    </source>
</evidence>
<dbReference type="InterPro" id="IPR023997">
    <property type="entry name" value="TonB-dep_OMP_SusC/RagA_CS"/>
</dbReference>
<keyword evidence="6 7" id="KW-0998">Cell outer membrane</keyword>
<dbReference type="Pfam" id="PF13715">
    <property type="entry name" value="CarbopepD_reg_2"/>
    <property type="match status" value="1"/>
</dbReference>
<dbReference type="InterPro" id="IPR023996">
    <property type="entry name" value="TonB-dep_OMP_SusC/RagA"/>
</dbReference>
<dbReference type="Proteomes" id="UP000317010">
    <property type="component" value="Unassembled WGS sequence"/>
</dbReference>
<evidence type="ECO:0000256" key="1">
    <source>
        <dbReference type="ARBA" id="ARBA00004571"/>
    </source>
</evidence>
<gene>
    <name evidence="10" type="ORF">JN11_01781</name>
</gene>
<dbReference type="PROSITE" id="PS52016">
    <property type="entry name" value="TONB_DEPENDENT_REC_3"/>
    <property type="match status" value="1"/>
</dbReference>
<evidence type="ECO:0000256" key="8">
    <source>
        <dbReference type="SAM" id="SignalP"/>
    </source>
</evidence>